<dbReference type="Gene3D" id="3.40.50.1100">
    <property type="match status" value="2"/>
</dbReference>
<keyword evidence="6" id="KW-0663">Pyridoxal phosphate</keyword>
<dbReference type="CDD" id="cd01561">
    <property type="entry name" value="CBS_like"/>
    <property type="match status" value="1"/>
</dbReference>
<evidence type="ECO:0000256" key="7">
    <source>
        <dbReference type="ARBA" id="ARBA00047931"/>
    </source>
</evidence>
<dbReference type="Gene3D" id="3.40.50.720">
    <property type="entry name" value="NAD(P)-binding Rossmann-like Domain"/>
    <property type="match status" value="1"/>
</dbReference>
<name>A0A2K4WDN1_9PSED</name>
<comment type="subunit">
    <text evidence="3">Homodimer.</text>
</comment>
<comment type="pathway">
    <text evidence="2">Amino-acid biosynthesis; L-cysteine biosynthesis; L-cysteine from L-serine: step 2/2.</text>
</comment>
<dbReference type="InterPro" id="IPR023866">
    <property type="entry name" value="SbnB"/>
</dbReference>
<dbReference type="Gene3D" id="3.30.1780.10">
    <property type="entry name" value="ornithine cyclodeaminase, domain 1"/>
    <property type="match status" value="1"/>
</dbReference>
<dbReference type="Proteomes" id="UP000238093">
    <property type="component" value="Chromosome I"/>
</dbReference>
<dbReference type="InterPro" id="IPR023401">
    <property type="entry name" value="ODC_N"/>
</dbReference>
<dbReference type="NCBIfam" id="TIGR03945">
    <property type="entry name" value="PLP_SbnA_fam"/>
    <property type="match status" value="1"/>
</dbReference>
<dbReference type="InterPro" id="IPR023927">
    <property type="entry name" value="SbnA"/>
</dbReference>
<dbReference type="GO" id="GO:0016639">
    <property type="term" value="F:oxidoreductase activity, acting on the CH-NH2 group of donors, NAD or NADP as acceptor"/>
    <property type="evidence" value="ECO:0007669"/>
    <property type="project" value="InterPro"/>
</dbReference>
<evidence type="ECO:0000313" key="9">
    <source>
        <dbReference type="EMBL" id="SOS33993.1"/>
    </source>
</evidence>
<dbReference type="SUPFAM" id="SSF53686">
    <property type="entry name" value="Tryptophan synthase beta subunit-like PLP-dependent enzymes"/>
    <property type="match status" value="1"/>
</dbReference>
<organism evidence="9 10">
    <name type="scientific">Pseudomonas syringae group genomosp. 3</name>
    <dbReference type="NCBI Taxonomy" id="251701"/>
    <lineage>
        <taxon>Bacteria</taxon>
        <taxon>Pseudomonadati</taxon>
        <taxon>Pseudomonadota</taxon>
        <taxon>Gammaproteobacteria</taxon>
        <taxon>Pseudomonadales</taxon>
        <taxon>Pseudomonadaceae</taxon>
        <taxon>Pseudomonas</taxon>
    </lineage>
</organism>
<dbReference type="RefSeq" id="WP_104698452.1">
    <property type="nucleotide sequence ID" value="NZ_LT963408.1"/>
</dbReference>
<dbReference type="Pfam" id="PF00291">
    <property type="entry name" value="PALP"/>
    <property type="match status" value="1"/>
</dbReference>
<keyword evidence="5" id="KW-0808">Transferase</keyword>
<feature type="domain" description="Tryptophan synthase beta chain-like PALP" evidence="8">
    <location>
        <begin position="25"/>
        <end position="293"/>
    </location>
</feature>
<dbReference type="EC" id="2.5.1.47" evidence="4"/>
<evidence type="ECO:0000256" key="2">
    <source>
        <dbReference type="ARBA" id="ARBA00004962"/>
    </source>
</evidence>
<dbReference type="InterPro" id="IPR050214">
    <property type="entry name" value="Cys_Synth/Cystath_Beta-Synth"/>
</dbReference>
<evidence type="ECO:0000256" key="4">
    <source>
        <dbReference type="ARBA" id="ARBA00012681"/>
    </source>
</evidence>
<dbReference type="InterPro" id="IPR036291">
    <property type="entry name" value="NAD(P)-bd_dom_sf"/>
</dbReference>
<dbReference type="Pfam" id="PF02423">
    <property type="entry name" value="OCD_Mu_crystall"/>
    <property type="match status" value="1"/>
</dbReference>
<protein>
    <recommendedName>
        <fullName evidence="4">cysteine synthase</fullName>
        <ecNumber evidence="4">2.5.1.47</ecNumber>
    </recommendedName>
</protein>
<sequence>MHKALGYESLGDIVHDQTFLKVTGVGPDFFLKMESLNPAGSIKLKTAVGLVNDVQARGLLGPQTTLIESSSGNLGVALAMICAERGIPFTCVVDPNSSSHNIRMMRSYGAQVIQVEIPDANGGFLGTRIALIREKVASDPRYVWLNQYENAANPRAHARTTAHSISRHFGHVDYLFVGAGTTGTLMGCLQHFQRHHPTTKIIAVDSVGSVTFGSPASRRFIPGLGTSQRPPIFNADGIHALEMVPEAHAVAMCRILARSKGMLVGGSTATVIAAVHAWRNRIEPGAVVVALSPDWGERYLDTLYDDQWVEQRFGREVLNMTLADLANSKNTPLCGRELARESGGSVLMPSRASSLPQGVSVMCVCADRGGNVASSRAESLPAIPCGSELARESGGSVLMPSRASSLLQGVGVSVRCLCADGGGNVVSSRAESLPAIPCGSELARESGGSVVMPSRASSLPQGVGVSVRCLCADGGGNVVSSRAESPPAIPCGSELARESGGSVVMPSRASSLPQGVGVSVRCLCADGGGNVVSSRAESPPAIPCGSELARESGGSVVMPSRASSLPQGVGVSVRCLCADGGGNVVSSRAESPPAIPCGSELARESGGSVVMPSRASSLPQGVGVGVMCLCADGGGNVVSSRAESSPEILCGSELARESGGSVVMPSRASSLPQGVGVGVMCLCADGGGNVVSSRAESSPEILCGSELARESGGSVVMPSRESSLPQGVCSSDEAEAERLTQAAFHVVDGEVTARLLAADPLACIDDVQAAYLAHEAGRTVNPDSYFLRFPEAPANRIIALPASLSGDQPVSGIKWISSFPGNVDTGLQRASAVLILNDPVTGYAFACLEASRISAMRTAASAVLGARWMNRQQRHVRRMAFIGAGFIARTVLDMFVSDGWEMDSVSVFDQHEDSALALISHAAGRHRLSGEQTDLHDCLQADVVVFATTAPSPYVLEPVFRPGQVVLNISLRDLGPEVIAQANNILDDVEHCLKAQTSPDLAVRQYQHRSFITGTLAQLMNGEVELSPDRASIFSPFGLGVLDLAVGQRVYRQALAEGSALPVPRFFFESSRW</sequence>
<proteinExistence type="predicted"/>
<evidence type="ECO:0000256" key="1">
    <source>
        <dbReference type="ARBA" id="ARBA00001933"/>
    </source>
</evidence>
<dbReference type="EMBL" id="LT963408">
    <property type="protein sequence ID" value="SOS33993.1"/>
    <property type="molecule type" value="Genomic_DNA"/>
</dbReference>
<evidence type="ECO:0000259" key="8">
    <source>
        <dbReference type="Pfam" id="PF00291"/>
    </source>
</evidence>
<dbReference type="InterPro" id="IPR036052">
    <property type="entry name" value="TrpB-like_PALP_sf"/>
</dbReference>
<evidence type="ECO:0000313" key="10">
    <source>
        <dbReference type="Proteomes" id="UP000238093"/>
    </source>
</evidence>
<accession>A0A2K4WDN1</accession>
<evidence type="ECO:0000256" key="6">
    <source>
        <dbReference type="ARBA" id="ARBA00022898"/>
    </source>
</evidence>
<dbReference type="InterPro" id="IPR001926">
    <property type="entry name" value="TrpB-like_PALP"/>
</dbReference>
<comment type="cofactor">
    <cofactor evidence="1">
        <name>pyridoxal 5'-phosphate</name>
        <dbReference type="ChEBI" id="CHEBI:597326"/>
    </cofactor>
</comment>
<dbReference type="GO" id="GO:0019290">
    <property type="term" value="P:siderophore biosynthetic process"/>
    <property type="evidence" value="ECO:0007669"/>
    <property type="project" value="InterPro"/>
</dbReference>
<evidence type="ECO:0000256" key="3">
    <source>
        <dbReference type="ARBA" id="ARBA00011738"/>
    </source>
</evidence>
<dbReference type="PANTHER" id="PTHR10314">
    <property type="entry name" value="CYSTATHIONINE BETA-SYNTHASE"/>
    <property type="match status" value="1"/>
</dbReference>
<reference evidence="9 10" key="1">
    <citation type="submission" date="2017-11" db="EMBL/GenBank/DDBJ databases">
        <authorList>
            <person name="Han C.G."/>
        </authorList>
    </citation>
    <scope>NUCLEOTIDE SEQUENCE [LARGE SCALE GENOMIC DNA]</scope>
    <source>
        <strain evidence="9">CFBP6411</strain>
    </source>
</reference>
<dbReference type="AlphaFoldDB" id="A0A2K4WDN1"/>
<comment type="catalytic activity">
    <reaction evidence="7">
        <text>O-acetyl-L-serine + hydrogen sulfide = L-cysteine + acetate</text>
        <dbReference type="Rhea" id="RHEA:14829"/>
        <dbReference type="ChEBI" id="CHEBI:29919"/>
        <dbReference type="ChEBI" id="CHEBI:30089"/>
        <dbReference type="ChEBI" id="CHEBI:35235"/>
        <dbReference type="ChEBI" id="CHEBI:58340"/>
        <dbReference type="EC" id="2.5.1.47"/>
    </reaction>
</comment>
<dbReference type="GO" id="GO:0004124">
    <property type="term" value="F:cysteine synthase activity"/>
    <property type="evidence" value="ECO:0007669"/>
    <property type="project" value="UniProtKB-EC"/>
</dbReference>
<dbReference type="NCBIfam" id="TIGR03944">
    <property type="entry name" value="dehyd_SbnB_fam"/>
    <property type="match status" value="1"/>
</dbReference>
<gene>
    <name evidence="9" type="ORF">CFBP6411_02636</name>
</gene>
<evidence type="ECO:0000256" key="5">
    <source>
        <dbReference type="ARBA" id="ARBA00022679"/>
    </source>
</evidence>
<dbReference type="InterPro" id="IPR003462">
    <property type="entry name" value="ODC_Mu_crystall"/>
</dbReference>
<dbReference type="SUPFAM" id="SSF51735">
    <property type="entry name" value="NAD(P)-binding Rossmann-fold domains"/>
    <property type="match status" value="1"/>
</dbReference>